<dbReference type="AlphaFoldDB" id="A0A0E9U5S9"/>
<evidence type="ECO:0000313" key="2">
    <source>
        <dbReference type="EMBL" id="JAH61191.1"/>
    </source>
</evidence>
<reference evidence="2" key="2">
    <citation type="journal article" date="2015" name="Fish Shellfish Immunol.">
        <title>Early steps in the European eel (Anguilla anguilla)-Vibrio vulnificus interaction in the gills: Role of the RtxA13 toxin.</title>
        <authorList>
            <person name="Callol A."/>
            <person name="Pajuelo D."/>
            <person name="Ebbesson L."/>
            <person name="Teles M."/>
            <person name="MacKenzie S."/>
            <person name="Amaro C."/>
        </authorList>
    </citation>
    <scope>NUCLEOTIDE SEQUENCE</scope>
</reference>
<feature type="transmembrane region" description="Helical" evidence="1">
    <location>
        <begin position="18"/>
        <end position="39"/>
    </location>
</feature>
<protein>
    <submittedName>
        <fullName evidence="2">Uncharacterized protein</fullName>
    </submittedName>
</protein>
<evidence type="ECO:0000256" key="1">
    <source>
        <dbReference type="SAM" id="Phobius"/>
    </source>
</evidence>
<keyword evidence="1" id="KW-0812">Transmembrane</keyword>
<organism evidence="2">
    <name type="scientific">Anguilla anguilla</name>
    <name type="common">European freshwater eel</name>
    <name type="synonym">Muraena anguilla</name>
    <dbReference type="NCBI Taxonomy" id="7936"/>
    <lineage>
        <taxon>Eukaryota</taxon>
        <taxon>Metazoa</taxon>
        <taxon>Chordata</taxon>
        <taxon>Craniata</taxon>
        <taxon>Vertebrata</taxon>
        <taxon>Euteleostomi</taxon>
        <taxon>Actinopterygii</taxon>
        <taxon>Neopterygii</taxon>
        <taxon>Teleostei</taxon>
        <taxon>Anguilliformes</taxon>
        <taxon>Anguillidae</taxon>
        <taxon>Anguilla</taxon>
    </lineage>
</organism>
<name>A0A0E9U5S9_ANGAN</name>
<accession>A0A0E9U5S9</accession>
<reference evidence="2" key="1">
    <citation type="submission" date="2014-11" db="EMBL/GenBank/DDBJ databases">
        <authorList>
            <person name="Amaro Gonzalez C."/>
        </authorList>
    </citation>
    <scope>NUCLEOTIDE SEQUENCE</scope>
</reference>
<sequence length="48" mass="5331">MFNKAQLVKYYGGGGSQVIDHAIVVFCLLFLITLLTFLLSNTGGIKYY</sequence>
<keyword evidence="1" id="KW-0472">Membrane</keyword>
<keyword evidence="1" id="KW-1133">Transmembrane helix</keyword>
<proteinExistence type="predicted"/>
<dbReference type="EMBL" id="GBXM01047386">
    <property type="protein sequence ID" value="JAH61191.1"/>
    <property type="molecule type" value="Transcribed_RNA"/>
</dbReference>